<accession>A0A7S2B1Q6</accession>
<proteinExistence type="predicted"/>
<evidence type="ECO:0000313" key="1">
    <source>
        <dbReference type="EMBL" id="CAD9383672.1"/>
    </source>
</evidence>
<dbReference type="EMBL" id="HBGT01002143">
    <property type="protein sequence ID" value="CAD9383672.1"/>
    <property type="molecule type" value="Transcribed_RNA"/>
</dbReference>
<protein>
    <submittedName>
        <fullName evidence="1">Uncharacterized protein</fullName>
    </submittedName>
</protein>
<gene>
    <name evidence="1" type="ORF">FPAR1323_LOCUS1199</name>
</gene>
<reference evidence="1" key="1">
    <citation type="submission" date="2021-01" db="EMBL/GenBank/DDBJ databases">
        <authorList>
            <person name="Corre E."/>
            <person name="Pelletier E."/>
            <person name="Niang G."/>
            <person name="Scheremetjew M."/>
            <person name="Finn R."/>
            <person name="Kale V."/>
            <person name="Holt S."/>
            <person name="Cochrane G."/>
            <person name="Meng A."/>
            <person name="Brown T."/>
            <person name="Cohen L."/>
        </authorList>
    </citation>
    <scope>NUCLEOTIDE SEQUENCE</scope>
    <source>
        <strain evidence="1">RCC1693</strain>
    </source>
</reference>
<organism evidence="1">
    <name type="scientific">Florenciella parvula</name>
    <dbReference type="NCBI Taxonomy" id="236787"/>
    <lineage>
        <taxon>Eukaryota</taxon>
        <taxon>Sar</taxon>
        <taxon>Stramenopiles</taxon>
        <taxon>Ochrophyta</taxon>
        <taxon>Dictyochophyceae</taxon>
        <taxon>Florenciellales</taxon>
        <taxon>Florenciella</taxon>
    </lineage>
</organism>
<dbReference type="AlphaFoldDB" id="A0A7S2B1Q6"/>
<name>A0A7S2B1Q6_9STRA</name>
<sequence length="143" mass="15129">MPEYVYGACICCFTSITTDSKNVLLGCKKEGELLCVTSKFCCAMDTKAMDVGFVKDSKHICKIGLPCCNLGLKVPTTLIQGSAKFLCFRGVTALPFNKSKYVDGPVCACCCLQCMPNAGCAKPPPTGATADGGQPCTAETMER</sequence>